<feature type="coiled-coil region" evidence="1">
    <location>
        <begin position="721"/>
        <end position="918"/>
    </location>
</feature>
<dbReference type="Pfam" id="PF14846">
    <property type="entry name" value="DUF4485"/>
    <property type="match status" value="1"/>
</dbReference>
<protein>
    <recommendedName>
        <fullName evidence="3">DUF4485 domain-containing protein</fullName>
    </recommendedName>
</protein>
<evidence type="ECO:0000256" key="2">
    <source>
        <dbReference type="SAM" id="MobiDB-lite"/>
    </source>
</evidence>
<dbReference type="Proteomes" id="UP000828390">
    <property type="component" value="Unassembled WGS sequence"/>
</dbReference>
<name>A0A9D4RCC4_DREPO</name>
<evidence type="ECO:0000256" key="1">
    <source>
        <dbReference type="SAM" id="Coils"/>
    </source>
</evidence>
<feature type="coiled-coil region" evidence="1">
    <location>
        <begin position="408"/>
        <end position="686"/>
    </location>
</feature>
<dbReference type="PANTHER" id="PTHR18871:SF2">
    <property type="entry name" value="CENTROSOMAL PROTEIN OF 112 KDA"/>
    <property type="match status" value="1"/>
</dbReference>
<gene>
    <name evidence="4" type="ORF">DPMN_024048</name>
</gene>
<feature type="coiled-coil region" evidence="1">
    <location>
        <begin position="950"/>
        <end position="977"/>
    </location>
</feature>
<dbReference type="InterPro" id="IPR027831">
    <property type="entry name" value="DUF4485"/>
</dbReference>
<feature type="region of interest" description="Disordered" evidence="2">
    <location>
        <begin position="150"/>
        <end position="194"/>
    </location>
</feature>
<evidence type="ECO:0000259" key="3">
    <source>
        <dbReference type="Pfam" id="PF14846"/>
    </source>
</evidence>
<feature type="region of interest" description="Disordered" evidence="2">
    <location>
        <begin position="217"/>
        <end position="237"/>
    </location>
</feature>
<reference evidence="4" key="2">
    <citation type="submission" date="2020-11" db="EMBL/GenBank/DDBJ databases">
        <authorList>
            <person name="McCartney M.A."/>
            <person name="Auch B."/>
            <person name="Kono T."/>
            <person name="Mallez S."/>
            <person name="Becker A."/>
            <person name="Gohl D.M."/>
            <person name="Silverstein K.A.T."/>
            <person name="Koren S."/>
            <person name="Bechman K.B."/>
            <person name="Herman A."/>
            <person name="Abrahante J.E."/>
            <person name="Garbe J."/>
        </authorList>
    </citation>
    <scope>NUCLEOTIDE SEQUENCE</scope>
    <source>
        <strain evidence="4">Duluth1</strain>
        <tissue evidence="4">Whole animal</tissue>
    </source>
</reference>
<evidence type="ECO:0000313" key="4">
    <source>
        <dbReference type="EMBL" id="KAH3861120.1"/>
    </source>
</evidence>
<feature type="coiled-coil region" evidence="1">
    <location>
        <begin position="317"/>
        <end position="355"/>
    </location>
</feature>
<accession>A0A9D4RCC4</accession>
<evidence type="ECO:0000313" key="5">
    <source>
        <dbReference type="Proteomes" id="UP000828390"/>
    </source>
</evidence>
<organism evidence="4 5">
    <name type="scientific">Dreissena polymorpha</name>
    <name type="common">Zebra mussel</name>
    <name type="synonym">Mytilus polymorpha</name>
    <dbReference type="NCBI Taxonomy" id="45954"/>
    <lineage>
        <taxon>Eukaryota</taxon>
        <taxon>Metazoa</taxon>
        <taxon>Spiralia</taxon>
        <taxon>Lophotrochozoa</taxon>
        <taxon>Mollusca</taxon>
        <taxon>Bivalvia</taxon>
        <taxon>Autobranchia</taxon>
        <taxon>Heteroconchia</taxon>
        <taxon>Euheterodonta</taxon>
        <taxon>Imparidentia</taxon>
        <taxon>Neoheterodontei</taxon>
        <taxon>Myida</taxon>
        <taxon>Dreissenoidea</taxon>
        <taxon>Dreissenidae</taxon>
        <taxon>Dreissena</taxon>
    </lineage>
</organism>
<feature type="compositionally biased region" description="Basic and acidic residues" evidence="2">
    <location>
        <begin position="173"/>
        <end position="189"/>
    </location>
</feature>
<dbReference type="PANTHER" id="PTHR18871">
    <property type="entry name" value="CENTROSOMAL PROTEIN OF 112 KDA"/>
    <property type="match status" value="1"/>
</dbReference>
<dbReference type="InterPro" id="IPR055310">
    <property type="entry name" value="CEP112"/>
</dbReference>
<dbReference type="AlphaFoldDB" id="A0A9D4RCC4"/>
<proteinExistence type="predicted"/>
<dbReference type="EMBL" id="JAIWYP010000002">
    <property type="protein sequence ID" value="KAH3861120.1"/>
    <property type="molecule type" value="Genomic_DNA"/>
</dbReference>
<keyword evidence="1" id="KW-0175">Coiled coil</keyword>
<keyword evidence="5" id="KW-1185">Reference proteome</keyword>
<reference evidence="4" key="1">
    <citation type="journal article" date="2019" name="bioRxiv">
        <title>The Genome of the Zebra Mussel, Dreissena polymorpha: A Resource for Invasive Species Research.</title>
        <authorList>
            <person name="McCartney M.A."/>
            <person name="Auch B."/>
            <person name="Kono T."/>
            <person name="Mallez S."/>
            <person name="Zhang Y."/>
            <person name="Obille A."/>
            <person name="Becker A."/>
            <person name="Abrahante J.E."/>
            <person name="Garbe J."/>
            <person name="Badalamenti J.P."/>
            <person name="Herman A."/>
            <person name="Mangelson H."/>
            <person name="Liachko I."/>
            <person name="Sullivan S."/>
            <person name="Sone E.D."/>
            <person name="Koren S."/>
            <person name="Silverstein K.A.T."/>
            <person name="Beckman K.B."/>
            <person name="Gohl D.M."/>
        </authorList>
    </citation>
    <scope>NUCLEOTIDE SEQUENCE</scope>
    <source>
        <strain evidence="4">Duluth1</strain>
        <tissue evidence="4">Whole animal</tissue>
    </source>
</reference>
<sequence>MESSLNNRTLFYRLKMDSHETGYLKLDQEFDRYLAEMKPHVLKLPHKTDRQKCAVWIKKLCEPTSGYSGRKNRNMYGQLMLHMLKRGVLEGPFTSKPQEGALPTLPAYMSVYLEDNVETNKVPDWVNGELTTTAGSSLFRSTIGNPAAHSTWRSALSPPGSPSRRPATALGIDSDKEPLTGPSPRKDYMSRPGDSAPYSYDDLSIVGNKRHPRSAFNYHSDDEDSIIGGPKSCKTDVRDRQLPDFTTHTETANWSEATAASSTANPYLKGITYADDTVAPKGGREIGDMKVKMAEAKFHEEKLRMQQKHDAAVQKILDRKNAEIEDVKVQHRNKIKELEEHIAKMDKKVGSVLKESQHIQETKDRQIAELKNILEETNTTKKHEFEKKINDIVSEFEQEKFEMQKQHTKNIQEILDDTNARLQKMEKEYSHQTTATQNVIKELESRVQQLVNETENVKKSRNHLEKEKSEAESRIERFKSELRTQQDKMLTMEQDHQRSLEQHDQDLRSLQRKTESNIEFLKQEHNMAQTKSSESISELEGHIDSLKRTLKDAEEQRQRQVRELEQVHKQDKYHQETLHEKQLSAAKKEIDQLDQDMQKKVKSLEQIVRDREDEIKRLSEKNRYQAEEAEKALSAFKDQVEKNQTRIYDDMKQQMAKVEADLNKSKQARERQAKEFNRQMEEEKTAHSRELMEVKMGHEQEKAGMLKDFHVQKEFIHGEHEKEVENSKSLHRQEITDLERRMHARQEKDAKKIAGLELREQELREEVVQANQLRKQQLVELGLLREEEKQKMQRDTEIEMGKLKSEMEQQRLEMQKTHSTEMEHVLGKTNERLKQIEREYADRAQKSADTITELHSTINQLREDMKKHRESSDRKLTELMSKYDEEKRTLKKQYNSNLSTVQKELESKYGKVRQLERQIDTQDSQQEEKITHLKMAYEEKMRGLMPSSVRQELESTIESLRSQVASLQQKCNLLQEDLDMQTKFPLGTFGARTSSPIKSS</sequence>
<comment type="caution">
    <text evidence="4">The sequence shown here is derived from an EMBL/GenBank/DDBJ whole genome shotgun (WGS) entry which is preliminary data.</text>
</comment>
<feature type="domain" description="DUF4485" evidence="3">
    <location>
        <begin position="26"/>
        <end position="107"/>
    </location>
</feature>